<accession>A0A1Y5I5W7</accession>
<dbReference type="EMBL" id="KZ155832">
    <property type="protein sequence ID" value="OUS43483.1"/>
    <property type="molecule type" value="Genomic_DNA"/>
</dbReference>
<sequence length="124" mass="13787">PHLPRVVVSRARNRAPLVPRCRRRDRSNTDPLRRAIASIVRQCSARVTSTVSIARDRDDARSMRGQRSGRRPRIVAMTRSRPSSPARTVGGGRPRGIVGGTRARARTRARVLGRRARTRSPAHG</sequence>
<organism evidence="2">
    <name type="scientific">Ostreococcus tauri</name>
    <name type="common">Marine green alga</name>
    <dbReference type="NCBI Taxonomy" id="70448"/>
    <lineage>
        <taxon>Eukaryota</taxon>
        <taxon>Viridiplantae</taxon>
        <taxon>Chlorophyta</taxon>
        <taxon>Mamiellophyceae</taxon>
        <taxon>Mamiellales</taxon>
        <taxon>Bathycoccaceae</taxon>
        <taxon>Ostreococcus</taxon>
    </lineage>
</organism>
<name>A0A1Y5I5W7_OSTTA</name>
<protein>
    <submittedName>
        <fullName evidence="2">Uncharacterized protein</fullName>
    </submittedName>
</protein>
<feature type="non-terminal residue" evidence="2">
    <location>
        <position position="1"/>
    </location>
</feature>
<feature type="region of interest" description="Disordered" evidence="1">
    <location>
        <begin position="79"/>
        <end position="124"/>
    </location>
</feature>
<evidence type="ECO:0000256" key="1">
    <source>
        <dbReference type="SAM" id="MobiDB-lite"/>
    </source>
</evidence>
<evidence type="ECO:0000313" key="2">
    <source>
        <dbReference type="EMBL" id="OUS43483.1"/>
    </source>
</evidence>
<proteinExistence type="predicted"/>
<reference evidence="2" key="1">
    <citation type="submission" date="2017-04" db="EMBL/GenBank/DDBJ databases">
        <title>Population genomics of picophytoplankton unveils novel chromosome hypervariability.</title>
        <authorList>
            <consortium name="DOE Joint Genome Institute"/>
            <person name="Blanc-Mathieu R."/>
            <person name="Krasovec M."/>
            <person name="Hebrard M."/>
            <person name="Yau S."/>
            <person name="Desgranges E."/>
            <person name="Martin J."/>
            <person name="Schackwitz W."/>
            <person name="Kuo A."/>
            <person name="Salin G."/>
            <person name="Donnadieu C."/>
            <person name="Desdevises Y."/>
            <person name="Sanchez-Ferandin S."/>
            <person name="Moreau H."/>
            <person name="Rivals E."/>
            <person name="Grigoriev I.V."/>
            <person name="Grimsley N."/>
            <person name="Eyre-Walker A."/>
            <person name="Piganeau G."/>
        </authorList>
    </citation>
    <scope>NUCLEOTIDE SEQUENCE [LARGE SCALE GENOMIC DNA]</scope>
    <source>
        <strain evidence="2">RCC 1115</strain>
    </source>
</reference>
<feature type="compositionally biased region" description="Basic residues" evidence="1">
    <location>
        <begin position="103"/>
        <end position="124"/>
    </location>
</feature>
<feature type="compositionally biased region" description="Gly residues" evidence="1">
    <location>
        <begin position="89"/>
        <end position="99"/>
    </location>
</feature>
<gene>
    <name evidence="2" type="ORF">BE221DRAFT_80941</name>
</gene>
<dbReference type="AlphaFoldDB" id="A0A1Y5I5W7"/>
<dbReference type="Proteomes" id="UP000195557">
    <property type="component" value="Unassembled WGS sequence"/>
</dbReference>